<comment type="caution">
    <text evidence="1">The sequence shown here is derived from an EMBL/GenBank/DDBJ whole genome shotgun (WGS) entry which is preliminary data.</text>
</comment>
<name>A0AAD7RTH2_9TELE</name>
<evidence type="ECO:0000313" key="2">
    <source>
        <dbReference type="Proteomes" id="UP001221898"/>
    </source>
</evidence>
<sequence>MGGALPVMRIEGPWRRGEVERVRVLFALARWLSGRIGKVNGVGLNAESYSTFDSVGSDHRVVSTRVRLSLRVPKPSPRIHHDWEAFSRSPDLQARYTVEVRNRFQLLATEEGPSTAYERFVAANVEPMTERIRVSPRSRHPEVVQACAKVEEARRSFNRERTTERRGVLNEAKQLLFSTYDKIKGEDLMEKVRRVEAAQGEQQYGESWRVINEMSGRKRSKEGQVAGCSPEERVTSWFTHFWDLLGTHPTVDGAEKVITAVLTNLKIDDGPFTLREFATVKSTLKQGKSAGPDGIPPEVLKNCDLDDIILQICNLALMENNKPDIWSLSNIIPVPKSGDLSKPDNYRGISLTWVGSMAVEVVALLDHS</sequence>
<organism evidence="1 2">
    <name type="scientific">Aldrovandia affinis</name>
    <dbReference type="NCBI Taxonomy" id="143900"/>
    <lineage>
        <taxon>Eukaryota</taxon>
        <taxon>Metazoa</taxon>
        <taxon>Chordata</taxon>
        <taxon>Craniata</taxon>
        <taxon>Vertebrata</taxon>
        <taxon>Euteleostomi</taxon>
        <taxon>Actinopterygii</taxon>
        <taxon>Neopterygii</taxon>
        <taxon>Teleostei</taxon>
        <taxon>Notacanthiformes</taxon>
        <taxon>Halosauridae</taxon>
        <taxon>Aldrovandia</taxon>
    </lineage>
</organism>
<dbReference type="PANTHER" id="PTHR19446">
    <property type="entry name" value="REVERSE TRANSCRIPTASES"/>
    <property type="match status" value="1"/>
</dbReference>
<reference evidence="1" key="1">
    <citation type="journal article" date="2023" name="Science">
        <title>Genome structures resolve the early diversification of teleost fishes.</title>
        <authorList>
            <person name="Parey E."/>
            <person name="Louis A."/>
            <person name="Montfort J."/>
            <person name="Bouchez O."/>
            <person name="Roques C."/>
            <person name="Iampietro C."/>
            <person name="Lluch J."/>
            <person name="Castinel A."/>
            <person name="Donnadieu C."/>
            <person name="Desvignes T."/>
            <person name="Floi Bucao C."/>
            <person name="Jouanno E."/>
            <person name="Wen M."/>
            <person name="Mejri S."/>
            <person name="Dirks R."/>
            <person name="Jansen H."/>
            <person name="Henkel C."/>
            <person name="Chen W.J."/>
            <person name="Zahm M."/>
            <person name="Cabau C."/>
            <person name="Klopp C."/>
            <person name="Thompson A.W."/>
            <person name="Robinson-Rechavi M."/>
            <person name="Braasch I."/>
            <person name="Lecointre G."/>
            <person name="Bobe J."/>
            <person name="Postlethwait J.H."/>
            <person name="Berthelot C."/>
            <person name="Roest Crollius H."/>
            <person name="Guiguen Y."/>
        </authorList>
    </citation>
    <scope>NUCLEOTIDE SEQUENCE</scope>
    <source>
        <strain evidence="1">NC1722</strain>
    </source>
</reference>
<protein>
    <recommendedName>
        <fullName evidence="3">Reverse transcriptase</fullName>
    </recommendedName>
</protein>
<evidence type="ECO:0000313" key="1">
    <source>
        <dbReference type="EMBL" id="KAJ8389930.1"/>
    </source>
</evidence>
<dbReference type="AlphaFoldDB" id="A0AAD7RTH2"/>
<gene>
    <name evidence="1" type="ORF">AAFF_G00112150</name>
</gene>
<dbReference type="Proteomes" id="UP001221898">
    <property type="component" value="Unassembled WGS sequence"/>
</dbReference>
<keyword evidence="2" id="KW-1185">Reference proteome</keyword>
<evidence type="ECO:0008006" key="3">
    <source>
        <dbReference type="Google" id="ProtNLM"/>
    </source>
</evidence>
<dbReference type="EMBL" id="JAINUG010000176">
    <property type="protein sequence ID" value="KAJ8389930.1"/>
    <property type="molecule type" value="Genomic_DNA"/>
</dbReference>
<proteinExistence type="predicted"/>
<accession>A0AAD7RTH2</accession>